<name>A0AAV6UNQ8_9ARAC</name>
<evidence type="ECO:0000313" key="2">
    <source>
        <dbReference type="Proteomes" id="UP000827092"/>
    </source>
</evidence>
<evidence type="ECO:0000313" key="1">
    <source>
        <dbReference type="EMBL" id="KAG8185338.1"/>
    </source>
</evidence>
<accession>A0AAV6UNQ8</accession>
<reference evidence="1 2" key="1">
    <citation type="journal article" date="2022" name="Nat. Ecol. Evol.">
        <title>A masculinizing supergene underlies an exaggerated male reproductive morph in a spider.</title>
        <authorList>
            <person name="Hendrickx F."/>
            <person name="De Corte Z."/>
            <person name="Sonet G."/>
            <person name="Van Belleghem S.M."/>
            <person name="Kostlbacher S."/>
            <person name="Vangestel C."/>
        </authorList>
    </citation>
    <scope>NUCLEOTIDE SEQUENCE [LARGE SCALE GENOMIC DNA]</scope>
    <source>
        <strain evidence="1">W744_W776</strain>
    </source>
</reference>
<keyword evidence="2" id="KW-1185">Reference proteome</keyword>
<dbReference type="EMBL" id="JAFNEN010000338">
    <property type="protein sequence ID" value="KAG8185338.1"/>
    <property type="molecule type" value="Genomic_DNA"/>
</dbReference>
<comment type="caution">
    <text evidence="1">The sequence shown here is derived from an EMBL/GenBank/DDBJ whole genome shotgun (WGS) entry which is preliminary data.</text>
</comment>
<sequence length="90" mass="10537">MPRIGNMKIDGDACDCALFPDLQKFVPLTIRDAIFEEYLRNSFRRPTVPSLPSPDRGIIFDQVIKSRRSNRIECDRKSGVWKRRTLLKDR</sequence>
<dbReference type="AlphaFoldDB" id="A0AAV6UNQ8"/>
<gene>
    <name evidence="1" type="ORF">JTE90_005467</name>
</gene>
<protein>
    <submittedName>
        <fullName evidence="1">Uncharacterized protein</fullName>
    </submittedName>
</protein>
<proteinExistence type="predicted"/>
<dbReference type="Proteomes" id="UP000827092">
    <property type="component" value="Unassembled WGS sequence"/>
</dbReference>
<organism evidence="1 2">
    <name type="scientific">Oedothorax gibbosus</name>
    <dbReference type="NCBI Taxonomy" id="931172"/>
    <lineage>
        <taxon>Eukaryota</taxon>
        <taxon>Metazoa</taxon>
        <taxon>Ecdysozoa</taxon>
        <taxon>Arthropoda</taxon>
        <taxon>Chelicerata</taxon>
        <taxon>Arachnida</taxon>
        <taxon>Araneae</taxon>
        <taxon>Araneomorphae</taxon>
        <taxon>Entelegynae</taxon>
        <taxon>Araneoidea</taxon>
        <taxon>Linyphiidae</taxon>
        <taxon>Erigoninae</taxon>
        <taxon>Oedothorax</taxon>
    </lineage>
</organism>